<dbReference type="AlphaFoldDB" id="A0A1M6ZLE0"/>
<evidence type="ECO:0000313" key="7">
    <source>
        <dbReference type="EMBL" id="SHL31214.1"/>
    </source>
</evidence>
<keyword evidence="2 3" id="KW-0326">Glycosidase</keyword>
<evidence type="ECO:0000256" key="4">
    <source>
        <dbReference type="SAM" id="MobiDB-lite"/>
    </source>
</evidence>
<dbReference type="Proteomes" id="UP000184111">
    <property type="component" value="Unassembled WGS sequence"/>
</dbReference>
<evidence type="ECO:0000256" key="2">
    <source>
        <dbReference type="ARBA" id="ARBA00023295"/>
    </source>
</evidence>
<dbReference type="Gene3D" id="3.20.20.80">
    <property type="entry name" value="Glycosidases"/>
    <property type="match status" value="1"/>
</dbReference>
<evidence type="ECO:0000256" key="5">
    <source>
        <dbReference type="SAM" id="SignalP"/>
    </source>
</evidence>
<feature type="active site" description="Proton donor" evidence="3">
    <location>
        <position position="169"/>
    </location>
</feature>
<name>A0A1M6ZLE0_9ACTN</name>
<feature type="region of interest" description="Disordered" evidence="4">
    <location>
        <begin position="333"/>
        <end position="455"/>
    </location>
</feature>
<dbReference type="STRING" id="310782.SAMN05216499_103366"/>
<evidence type="ECO:0000259" key="6">
    <source>
        <dbReference type="PROSITE" id="PS51764"/>
    </source>
</evidence>
<organism evidence="7 8">
    <name type="scientific">Actinacidiphila paucisporea</name>
    <dbReference type="NCBI Taxonomy" id="310782"/>
    <lineage>
        <taxon>Bacteria</taxon>
        <taxon>Bacillati</taxon>
        <taxon>Actinomycetota</taxon>
        <taxon>Actinomycetes</taxon>
        <taxon>Kitasatosporales</taxon>
        <taxon>Streptomycetaceae</taxon>
        <taxon>Actinacidiphila</taxon>
    </lineage>
</organism>
<feature type="chain" id="PRO_5013020110" evidence="5">
    <location>
        <begin position="29"/>
        <end position="484"/>
    </location>
</feature>
<dbReference type="GO" id="GO:0004553">
    <property type="term" value="F:hydrolase activity, hydrolyzing O-glycosyl compounds"/>
    <property type="evidence" value="ECO:0007669"/>
    <property type="project" value="InterPro"/>
</dbReference>
<evidence type="ECO:0000313" key="8">
    <source>
        <dbReference type="Proteomes" id="UP000184111"/>
    </source>
</evidence>
<accession>A0A1M6ZLE0</accession>
<feature type="active site" description="Nucleophile" evidence="3">
    <location>
        <position position="274"/>
    </location>
</feature>
<gene>
    <name evidence="7" type="ORF">SAMN05216499_103366</name>
</gene>
<dbReference type="InterPro" id="IPR017853">
    <property type="entry name" value="GH"/>
</dbReference>
<evidence type="ECO:0000256" key="1">
    <source>
        <dbReference type="ARBA" id="ARBA00022801"/>
    </source>
</evidence>
<dbReference type="SUPFAM" id="SSF51445">
    <property type="entry name" value="(Trans)glycosidases"/>
    <property type="match status" value="1"/>
</dbReference>
<dbReference type="Pfam" id="PF02156">
    <property type="entry name" value="Glyco_hydro_26"/>
    <property type="match status" value="1"/>
</dbReference>
<proteinExistence type="inferred from homology"/>
<keyword evidence="8" id="KW-1185">Reference proteome</keyword>
<evidence type="ECO:0000256" key="3">
    <source>
        <dbReference type="PROSITE-ProRule" id="PRU01100"/>
    </source>
</evidence>
<dbReference type="PROSITE" id="PS51764">
    <property type="entry name" value="GH26"/>
    <property type="match status" value="1"/>
</dbReference>
<feature type="compositionally biased region" description="Pro residues" evidence="4">
    <location>
        <begin position="361"/>
        <end position="441"/>
    </location>
</feature>
<dbReference type="InterPro" id="IPR022790">
    <property type="entry name" value="GH26_dom"/>
</dbReference>
<feature type="domain" description="GH26" evidence="6">
    <location>
        <begin position="25"/>
        <end position="328"/>
    </location>
</feature>
<feature type="signal peptide" evidence="5">
    <location>
        <begin position="1"/>
        <end position="28"/>
    </location>
</feature>
<reference evidence="7 8" key="1">
    <citation type="submission" date="2016-11" db="EMBL/GenBank/DDBJ databases">
        <authorList>
            <person name="Jaros S."/>
            <person name="Januszkiewicz K."/>
            <person name="Wedrychowicz H."/>
        </authorList>
    </citation>
    <scope>NUCLEOTIDE SEQUENCE [LARGE SCALE GENOMIC DNA]</scope>
    <source>
        <strain evidence="7 8">CGMCC 4.2025</strain>
    </source>
</reference>
<dbReference type="OrthoDB" id="3684589at2"/>
<comment type="similarity">
    <text evidence="3">Belongs to the glycosyl hydrolase 26 family.</text>
</comment>
<feature type="compositionally biased region" description="Polar residues" evidence="4">
    <location>
        <begin position="342"/>
        <end position="358"/>
    </location>
</feature>
<sequence length="484" mass="52532">MANGRHWMAGTGVGVAAAALLMTGTAPAALGSAFTGTPPRPAPLNAPYMGAFTDSGSQGVQNLADLEDWLGGTPVRVGHTYLPGDSWDAIEGEQDLLQPWADWRRADPSRLFVLNVPMQERNEDHLGDREVRSLIRRGAEGDFDEHFTRLARHLVELGVPDTVIVLGWEMNGTTYSHRCGPDPEDWKAYWNRIVTAMRAVSGQNFRFDFAPSRGTDDVPWTECYPGDDTVDIIGMDSYDQPPGESFDEQVTQPYGLQAQVDFASRHGKEVSYPEWGLFRNGDDPDYVEHMLHWMSEHKVLYQTVTDYCPHGVWQCSENPKSSRVFRAMLSAAGTRPEPLPSATPTATQKPIATPSVTPKPSVRPPAVTPKPTAPPKPSVTPTPAVTPKPTAPPRPTVTPKPTAPPRPSVTPRPVPAVPTPAPTAPGTPATPPGAAPVPKPSRPAEGCRPLELSDEMKKQYESGEVCIHLTKKVPKAKGAPKRTA</sequence>
<dbReference type="EMBL" id="FRBI01000003">
    <property type="protein sequence ID" value="SHL31214.1"/>
    <property type="molecule type" value="Genomic_DNA"/>
</dbReference>
<keyword evidence="1 3" id="KW-0378">Hydrolase</keyword>
<dbReference type="PRINTS" id="PR01217">
    <property type="entry name" value="PRICHEXTENSN"/>
</dbReference>
<protein>
    <submittedName>
        <fullName evidence="7">Glycosyl hydrolase family 26</fullName>
    </submittedName>
</protein>
<keyword evidence="5" id="KW-0732">Signal</keyword>